<reference evidence="4" key="1">
    <citation type="journal article" date="2022" name="ISME J.">
        <title>Genetic and phylogenetic analysis of dissimilatory iodate-reducing bacteria identifies potential niches across the world's oceans.</title>
        <authorList>
            <person name="Reyes-Umana V."/>
            <person name="Henning Z."/>
            <person name="Lee K."/>
            <person name="Barnum T.P."/>
            <person name="Coates J.D."/>
        </authorList>
    </citation>
    <scope>NUCLEOTIDE SEQUENCE [LARGE SCALE GENOMIC DNA]</scope>
    <source>
        <strain evidence="4">IR12</strain>
    </source>
</reference>
<dbReference type="EMBL" id="JAEKFT010000041">
    <property type="protein sequence ID" value="MBT0963897.1"/>
    <property type="molecule type" value="Genomic_DNA"/>
</dbReference>
<evidence type="ECO:0000313" key="3">
    <source>
        <dbReference type="EMBL" id="MBT0963897.1"/>
    </source>
</evidence>
<feature type="domain" description="DUF2345" evidence="1">
    <location>
        <begin position="159"/>
        <end position="313"/>
    </location>
</feature>
<feature type="non-terminal residue" evidence="3">
    <location>
        <position position="1"/>
    </location>
</feature>
<evidence type="ECO:0000313" key="4">
    <source>
        <dbReference type="Proteomes" id="UP000694660"/>
    </source>
</evidence>
<accession>A0A944DE82</accession>
<name>A0A944DE82_DENI1</name>
<protein>
    <submittedName>
        <fullName evidence="3">DUF2345 domain-containing protein</fullName>
    </submittedName>
</protein>
<dbReference type="RefSeq" id="WP_214363824.1">
    <property type="nucleotide sequence ID" value="NZ_JAEKFT010000041.1"/>
</dbReference>
<dbReference type="Pfam" id="PF13296">
    <property type="entry name" value="T6SS_Vgr"/>
    <property type="match status" value="1"/>
</dbReference>
<organism evidence="3 4">
    <name type="scientific">Denitromonas iodatirespirans</name>
    <dbReference type="NCBI Taxonomy" id="2795389"/>
    <lineage>
        <taxon>Bacteria</taxon>
        <taxon>Pseudomonadati</taxon>
        <taxon>Pseudomonadota</taxon>
        <taxon>Betaproteobacteria</taxon>
        <taxon>Rhodocyclales</taxon>
        <taxon>Zoogloeaceae</taxon>
        <taxon>Denitromonas</taxon>
    </lineage>
</organism>
<dbReference type="Pfam" id="PF10106">
    <property type="entry name" value="DUF2345"/>
    <property type="match status" value="1"/>
</dbReference>
<evidence type="ECO:0000259" key="2">
    <source>
        <dbReference type="Pfam" id="PF13296"/>
    </source>
</evidence>
<proteinExistence type="predicted"/>
<gene>
    <name evidence="3" type="ORF">I8J34_22185</name>
</gene>
<dbReference type="InterPro" id="IPR028244">
    <property type="entry name" value="T6SS_Rhs_Vgr_dom"/>
</dbReference>
<comment type="caution">
    <text evidence="3">The sequence shown here is derived from an EMBL/GenBank/DDBJ whole genome shotgun (WGS) entry which is preliminary data.</text>
</comment>
<dbReference type="Proteomes" id="UP000694660">
    <property type="component" value="Unassembled WGS sequence"/>
</dbReference>
<dbReference type="InterPro" id="IPR018769">
    <property type="entry name" value="VgrG2_DUF2345"/>
</dbReference>
<keyword evidence="4" id="KW-1185">Reference proteome</keyword>
<evidence type="ECO:0000259" key="1">
    <source>
        <dbReference type="Pfam" id="PF10106"/>
    </source>
</evidence>
<dbReference type="AlphaFoldDB" id="A0A944DE82"/>
<feature type="domain" description="Putative type VI secretion system Rhs element associated Vgr" evidence="2">
    <location>
        <begin position="1"/>
        <end position="99"/>
    </location>
</feature>
<sequence>QLVFDDTDNQQRAALHSTQYASQLNLGHLIHQADNYRGSFRGTGVELRTDAWGALRAARGITLTTWAQQTDAEPAGDMAPAAALLGQADTLAQTLSKAAATHQTVPLAAAIGSSGANQSTIDPNAAPLKALHTAARGMADGTDFDAALADASQKNTATAGKLPHLTDAAIVQAAKAGLGLVAGGHLQLSNGETLNLMSGEDTNLAVAGKARIHTGQAIGLLAGAIRPGENGAGITMIAAKDDIEMQAQSDEMKFQAKDEVTLSSITEHIDFAAGKRIVLAVEGGASITIDGGITVECPGTITVHASQKSFSGPVRESYELPDFPDDMTNPLKRKMRFALGALPEAMVNYAGEPYRLLADGKLLNKGVADDSGTVAWEHIEGTTEYAIELMTGATFTVKAHDQFADDATQRELQMLSNRGYRSHEHSSDVPATLDAVGDAFRKTAAGQDGASDRKKNHGTD</sequence>